<protein>
    <recommendedName>
        <fullName evidence="2">Terpene synthase</fullName>
        <ecNumber evidence="2">4.2.3.-</ecNumber>
    </recommendedName>
</protein>
<evidence type="ECO:0000256" key="1">
    <source>
        <dbReference type="ARBA" id="ARBA00023239"/>
    </source>
</evidence>
<organism evidence="3 4">
    <name type="scientific">Yinghuangia soli</name>
    <dbReference type="NCBI Taxonomy" id="2908204"/>
    <lineage>
        <taxon>Bacteria</taxon>
        <taxon>Bacillati</taxon>
        <taxon>Actinomycetota</taxon>
        <taxon>Actinomycetes</taxon>
        <taxon>Kitasatosporales</taxon>
        <taxon>Streptomycetaceae</taxon>
        <taxon>Yinghuangia</taxon>
    </lineage>
</organism>
<dbReference type="PANTHER" id="PTHR35201">
    <property type="entry name" value="TERPENE SYNTHASE"/>
    <property type="match status" value="1"/>
</dbReference>
<comment type="cofactor">
    <cofactor evidence="2">
        <name>Mg(2+)</name>
        <dbReference type="ChEBI" id="CHEBI:18420"/>
    </cofactor>
</comment>
<dbReference type="Pfam" id="PF19086">
    <property type="entry name" value="Terpene_syn_C_2"/>
    <property type="match status" value="1"/>
</dbReference>
<evidence type="ECO:0000313" key="4">
    <source>
        <dbReference type="Proteomes" id="UP001165378"/>
    </source>
</evidence>
<dbReference type="SFLD" id="SFLDS00005">
    <property type="entry name" value="Isoprenoid_Synthase_Type_I"/>
    <property type="match status" value="1"/>
</dbReference>
<gene>
    <name evidence="3" type="ORF">LZ495_12610</name>
</gene>
<dbReference type="InterPro" id="IPR034686">
    <property type="entry name" value="Terpene_cyclase-like_2"/>
</dbReference>
<dbReference type="EMBL" id="JAKFHA010000005">
    <property type="protein sequence ID" value="MCF2528058.1"/>
    <property type="molecule type" value="Genomic_DNA"/>
</dbReference>
<accession>A0AA41TYR3</accession>
<dbReference type="InterPro" id="IPR008949">
    <property type="entry name" value="Isoprenoid_synthase_dom_sf"/>
</dbReference>
<comment type="caution">
    <text evidence="3">The sequence shown here is derived from an EMBL/GenBank/DDBJ whole genome shotgun (WGS) entry which is preliminary data.</text>
</comment>
<sequence length="343" mass="38549">MPQSVHFTIPFASRVSPDLDRARVRNLDWTWRHGLVRGEAGLREYASWDLAQAAARTYPYALADDLDMLVNWFGFAFLFDDQFDASGDRPAQVSAVAREMIAIPFRPLGTAPDIVCPVTLAWVEIWPQMCEGMSETWQNRFASNWARFMAAAVCEIHLAAHREVLDLEGYAALRQHTVGLQHSLDAVERIGRFEVPPQVQAHPVMRRLRHATTDCIAYMNDVHSLDREEERGDQHNLVTVLQRHLKCSRSGALDEAIRMTYDLLDEVVGLHGRIPGMCDELQLTEAERTSVDRAVEGTGNWIRGNYEWGLDSGRYEVGGHAQISGPAPYLETRGGLESLPQAG</sequence>
<keyword evidence="1 2" id="KW-0456">Lyase</keyword>
<keyword evidence="2" id="KW-0479">Metal-binding</keyword>
<dbReference type="Proteomes" id="UP001165378">
    <property type="component" value="Unassembled WGS sequence"/>
</dbReference>
<dbReference type="AlphaFoldDB" id="A0AA41TYR3"/>
<dbReference type="SFLD" id="SFLDG01020">
    <property type="entry name" value="Terpene_Cyclase_Like_2"/>
    <property type="match status" value="1"/>
</dbReference>
<name>A0AA41TYR3_9ACTN</name>
<dbReference type="EC" id="4.2.3.-" evidence="2"/>
<proteinExistence type="inferred from homology"/>
<comment type="similarity">
    <text evidence="2">Belongs to the terpene synthase family.</text>
</comment>
<keyword evidence="2" id="KW-0460">Magnesium</keyword>
<reference evidence="3" key="1">
    <citation type="submission" date="2022-01" db="EMBL/GenBank/DDBJ databases">
        <title>Genome-Based Taxonomic Classification of the Phylum Actinobacteria.</title>
        <authorList>
            <person name="Gao Y."/>
        </authorList>
    </citation>
    <scope>NUCLEOTIDE SEQUENCE</scope>
    <source>
        <strain evidence="3">KLBMP 8922</strain>
    </source>
</reference>
<dbReference type="GO" id="GO:0046872">
    <property type="term" value="F:metal ion binding"/>
    <property type="evidence" value="ECO:0007669"/>
    <property type="project" value="UniProtKB-KW"/>
</dbReference>
<dbReference type="SUPFAM" id="SSF48576">
    <property type="entry name" value="Terpenoid synthases"/>
    <property type="match status" value="1"/>
</dbReference>
<keyword evidence="4" id="KW-1185">Reference proteome</keyword>
<dbReference type="Gene3D" id="1.10.600.10">
    <property type="entry name" value="Farnesyl Diphosphate Synthase"/>
    <property type="match status" value="1"/>
</dbReference>
<dbReference type="PANTHER" id="PTHR35201:SF4">
    <property type="entry name" value="BETA-PINACENE SYNTHASE-RELATED"/>
    <property type="match status" value="1"/>
</dbReference>
<dbReference type="RefSeq" id="WP_235052217.1">
    <property type="nucleotide sequence ID" value="NZ_JAKFHA010000005.1"/>
</dbReference>
<evidence type="ECO:0000313" key="3">
    <source>
        <dbReference type="EMBL" id="MCF2528058.1"/>
    </source>
</evidence>
<evidence type="ECO:0000256" key="2">
    <source>
        <dbReference type="RuleBase" id="RU366034"/>
    </source>
</evidence>
<dbReference type="GO" id="GO:0010333">
    <property type="term" value="F:terpene synthase activity"/>
    <property type="evidence" value="ECO:0007669"/>
    <property type="project" value="InterPro"/>
</dbReference>